<keyword evidence="4" id="KW-0460">Magnesium</keyword>
<reference evidence="6 7" key="1">
    <citation type="submission" date="2020-08" db="EMBL/GenBank/DDBJ databases">
        <title>The genome sequence of type strain Novosphingobium flavum NBRC 111647.</title>
        <authorList>
            <person name="Liu Y."/>
        </authorList>
    </citation>
    <scope>NUCLEOTIDE SEQUENCE [LARGE SCALE GENOMIC DNA]</scope>
    <source>
        <strain evidence="6 7">NBRC 111647</strain>
    </source>
</reference>
<dbReference type="Gene3D" id="3.20.20.370">
    <property type="entry name" value="Glycoside hydrolase/deacetylase"/>
    <property type="match status" value="1"/>
</dbReference>
<dbReference type="GO" id="GO:0016787">
    <property type="term" value="F:hydrolase activity"/>
    <property type="evidence" value="ECO:0007669"/>
    <property type="project" value="UniProtKB-KW"/>
</dbReference>
<proteinExistence type="predicted"/>
<evidence type="ECO:0000313" key="7">
    <source>
        <dbReference type="Proteomes" id="UP000566813"/>
    </source>
</evidence>
<evidence type="ECO:0000256" key="2">
    <source>
        <dbReference type="ARBA" id="ARBA00022723"/>
    </source>
</evidence>
<protein>
    <submittedName>
        <fullName evidence="6">ChbG/HpnK family deacetylase</fullName>
    </submittedName>
</protein>
<keyword evidence="7" id="KW-1185">Reference proteome</keyword>
<gene>
    <name evidence="6" type="ORF">H7F51_00730</name>
</gene>
<dbReference type="GO" id="GO:0019213">
    <property type="term" value="F:deacetylase activity"/>
    <property type="evidence" value="ECO:0007669"/>
    <property type="project" value="TreeGrafter"/>
</dbReference>
<keyword evidence="3" id="KW-0378">Hydrolase</keyword>
<comment type="cofactor">
    <cofactor evidence="1">
        <name>Mg(2+)</name>
        <dbReference type="ChEBI" id="CHEBI:18420"/>
    </cofactor>
</comment>
<keyword evidence="5" id="KW-0119">Carbohydrate metabolism</keyword>
<sequence>MSQGVSEAIARLARGRCINAISCMAAMPRWAEDARLLDGIEKVDCGSAGRVQVGLHLVLASERPLGPMSCTLPDGKLPGPDRMLVLTLLGKVDMDEVVAEIDRQFDAFVAARGMAPDFVDAHQHVHLYPGIRKAVIDATRRHAPEAWVRVPEDSLPAMLLRPWRGKAIGSAIHSLGFRSQLRRAGLRANRSFAGHYDFSGPYRNQLGTFLRYGSGAHLVMCHPGAGEAEGDTLAAARQTEADVIGELPLEFRLRSLGPDSWPEPCHA</sequence>
<dbReference type="GO" id="GO:0046872">
    <property type="term" value="F:metal ion binding"/>
    <property type="evidence" value="ECO:0007669"/>
    <property type="project" value="UniProtKB-KW"/>
</dbReference>
<dbReference type="SUPFAM" id="SSF88713">
    <property type="entry name" value="Glycoside hydrolase/deacetylase"/>
    <property type="match status" value="1"/>
</dbReference>
<dbReference type="AlphaFoldDB" id="A0A7X1KK08"/>
<dbReference type="GO" id="GO:0005975">
    <property type="term" value="P:carbohydrate metabolic process"/>
    <property type="evidence" value="ECO:0007669"/>
    <property type="project" value="InterPro"/>
</dbReference>
<keyword evidence="2" id="KW-0479">Metal-binding</keyword>
<dbReference type="EMBL" id="JACLAW010000001">
    <property type="protein sequence ID" value="MBC2664034.1"/>
    <property type="molecule type" value="Genomic_DNA"/>
</dbReference>
<name>A0A7X1KK08_9SPHN</name>
<evidence type="ECO:0000256" key="5">
    <source>
        <dbReference type="ARBA" id="ARBA00023277"/>
    </source>
</evidence>
<evidence type="ECO:0000256" key="3">
    <source>
        <dbReference type="ARBA" id="ARBA00022801"/>
    </source>
</evidence>
<evidence type="ECO:0000256" key="1">
    <source>
        <dbReference type="ARBA" id="ARBA00001946"/>
    </source>
</evidence>
<evidence type="ECO:0000256" key="4">
    <source>
        <dbReference type="ARBA" id="ARBA00022842"/>
    </source>
</evidence>
<dbReference type="CDD" id="cd10807">
    <property type="entry name" value="YdjC_like_3"/>
    <property type="match status" value="1"/>
</dbReference>
<dbReference type="InterPro" id="IPR011330">
    <property type="entry name" value="Glyco_hydro/deAcase_b/a-brl"/>
</dbReference>
<dbReference type="PANTHER" id="PTHR31609:SF1">
    <property type="entry name" value="CARBOHYDRATE DEACETYLASE"/>
    <property type="match status" value="1"/>
</dbReference>
<dbReference type="PANTHER" id="PTHR31609">
    <property type="entry name" value="YDJC DEACETYLASE FAMILY MEMBER"/>
    <property type="match status" value="1"/>
</dbReference>
<dbReference type="Proteomes" id="UP000566813">
    <property type="component" value="Unassembled WGS sequence"/>
</dbReference>
<accession>A0A7X1KK08</accession>
<dbReference type="InterPro" id="IPR006879">
    <property type="entry name" value="YdjC-like"/>
</dbReference>
<organism evidence="6 7">
    <name type="scientific">Novosphingobium flavum</name>
    <dbReference type="NCBI Taxonomy" id="1778672"/>
    <lineage>
        <taxon>Bacteria</taxon>
        <taxon>Pseudomonadati</taxon>
        <taxon>Pseudomonadota</taxon>
        <taxon>Alphaproteobacteria</taxon>
        <taxon>Sphingomonadales</taxon>
        <taxon>Sphingomonadaceae</taxon>
        <taxon>Novosphingobium</taxon>
    </lineage>
</organism>
<comment type="caution">
    <text evidence="6">The sequence shown here is derived from an EMBL/GenBank/DDBJ whole genome shotgun (WGS) entry which is preliminary data.</text>
</comment>
<evidence type="ECO:0000313" key="6">
    <source>
        <dbReference type="EMBL" id="MBC2664034.1"/>
    </source>
</evidence>
<dbReference type="Pfam" id="PF04794">
    <property type="entry name" value="YdjC"/>
    <property type="match status" value="1"/>
</dbReference>